<evidence type="ECO:0000313" key="12">
    <source>
        <dbReference type="EMBL" id="VBB18830.1"/>
    </source>
</evidence>
<dbReference type="Proteomes" id="UP000594342">
    <property type="component" value="Unassembled WGS sequence"/>
</dbReference>
<keyword evidence="5" id="KW-0547">Nucleotide-binding</keyword>
<comment type="function">
    <text evidence="1">Catalyzes the attachment of tyrosine to tRNA(Tyr) in a two-step reaction: tyrosine is first activated by ATP to form Tyr-AMP and then transferred to the acceptor end of tRNA(Tyr).</text>
</comment>
<accession>A0A5K0UAW2</accession>
<evidence type="ECO:0000256" key="7">
    <source>
        <dbReference type="ARBA" id="ARBA00022917"/>
    </source>
</evidence>
<dbReference type="InterPro" id="IPR002305">
    <property type="entry name" value="aa-tRNA-synth_Ic"/>
</dbReference>
<reference evidence="12 13" key="1">
    <citation type="submission" date="2018-10" db="EMBL/GenBank/DDBJ databases">
        <authorList>
            <consortium name="IHU Genomes"/>
        </authorList>
    </citation>
    <scope>NUCLEOTIDE SEQUENCE [LARGE SCALE GENOMIC DNA]</scope>
    <source>
        <strain evidence="12 13">A1</strain>
    </source>
</reference>
<dbReference type="GO" id="GO:0004831">
    <property type="term" value="F:tyrosine-tRNA ligase activity"/>
    <property type="evidence" value="ECO:0007669"/>
    <property type="project" value="UniProtKB-EC"/>
</dbReference>
<dbReference type="InterPro" id="IPR014729">
    <property type="entry name" value="Rossmann-like_a/b/a_fold"/>
</dbReference>
<evidence type="ECO:0000256" key="4">
    <source>
        <dbReference type="ARBA" id="ARBA00022598"/>
    </source>
</evidence>
<dbReference type="FunFam" id="3.40.50.620:FF:000085">
    <property type="entry name" value="Tyrosine--tRNA ligase 1 cytoplasmic"/>
    <property type="match status" value="1"/>
</dbReference>
<dbReference type="Pfam" id="PF00579">
    <property type="entry name" value="tRNA-synt_1b"/>
    <property type="match status" value="2"/>
</dbReference>
<dbReference type="InterPro" id="IPR050489">
    <property type="entry name" value="Tyr-tRNA_synthase"/>
</dbReference>
<dbReference type="InterPro" id="IPR023617">
    <property type="entry name" value="Tyr-tRNA-ligase_arc/euk-type"/>
</dbReference>
<dbReference type="Gene3D" id="3.40.50.620">
    <property type="entry name" value="HUPs"/>
    <property type="match status" value="2"/>
</dbReference>
<evidence type="ECO:0000256" key="9">
    <source>
        <dbReference type="ARBA" id="ARBA00033323"/>
    </source>
</evidence>
<evidence type="ECO:0000256" key="2">
    <source>
        <dbReference type="ARBA" id="ARBA00005594"/>
    </source>
</evidence>
<keyword evidence="8" id="KW-0030">Aminoacyl-tRNA synthetase</keyword>
<dbReference type="PANTHER" id="PTHR46264">
    <property type="entry name" value="TYROSINE-TRNA LIGASE"/>
    <property type="match status" value="1"/>
</dbReference>
<keyword evidence="7" id="KW-0648">Protein biosynthesis</keyword>
<evidence type="ECO:0000313" key="13">
    <source>
        <dbReference type="Proteomes" id="UP000594342"/>
    </source>
</evidence>
<keyword evidence="6" id="KW-0067">ATP-binding</keyword>
<comment type="catalytic activity">
    <reaction evidence="10">
        <text>tRNA(Tyr) + L-tyrosine + ATP = L-tyrosyl-tRNA(Tyr) + AMP + diphosphate + H(+)</text>
        <dbReference type="Rhea" id="RHEA:10220"/>
        <dbReference type="Rhea" id="RHEA-COMP:9706"/>
        <dbReference type="Rhea" id="RHEA-COMP:9707"/>
        <dbReference type="ChEBI" id="CHEBI:15378"/>
        <dbReference type="ChEBI" id="CHEBI:30616"/>
        <dbReference type="ChEBI" id="CHEBI:33019"/>
        <dbReference type="ChEBI" id="CHEBI:58315"/>
        <dbReference type="ChEBI" id="CHEBI:78442"/>
        <dbReference type="ChEBI" id="CHEBI:78536"/>
        <dbReference type="ChEBI" id="CHEBI:456215"/>
        <dbReference type="EC" id="6.1.1.1"/>
    </reaction>
</comment>
<feature type="region of interest" description="Disordered" evidence="11">
    <location>
        <begin position="184"/>
        <end position="218"/>
    </location>
</feature>
<sequence>MDTDKSQSLVENQHDEKVQAEQLQQEKLQRDVKTILSVGEEVNGADRLPALLKNKPHKRAYDGFEPSGRMHIAQGLIRTINVNKITSTGVKFVFWVADYFALLNLKMGGKFDRIRKAGELMIHIWKACGMDMSNVEFVWASEEIQKRSAEYWALVFDIATKVNVKRTLRCTQIMGRKDFTEKKEVASSTNPDDVQGGKDGNVVSVDGSASGSTDGSEEVNSIPYEDMLSSMKTSQIFYPIMQCADIFFLNIDICSLGVDQRKVNMLALEYCDMIKRKLKPIVVSHHMLSGLDGSDKMAKSNPNAAIFMDDSDKDIDSKIKQAFCEPCNITKNPVLEYFKYIVFEKEENGVTMDVFDIETKTSTSVHFPDFESLQQAFAKGHVHPSDLKASIKIYLKKYLDPVREYFAKNPEADALRNEVKKFTQK</sequence>
<evidence type="ECO:0000256" key="10">
    <source>
        <dbReference type="ARBA" id="ARBA00048248"/>
    </source>
</evidence>
<comment type="similarity">
    <text evidence="2">Belongs to the class-I aminoacyl-tRNA synthetase family.</text>
</comment>
<proteinExistence type="inferred from homology"/>
<name>A0A5K0UAW2_9VIRU</name>
<evidence type="ECO:0000256" key="8">
    <source>
        <dbReference type="ARBA" id="ARBA00023146"/>
    </source>
</evidence>
<evidence type="ECO:0000256" key="11">
    <source>
        <dbReference type="SAM" id="MobiDB-lite"/>
    </source>
</evidence>
<keyword evidence="13" id="KW-1185">Reference proteome</keyword>
<dbReference type="EMBL" id="UPSH01000001">
    <property type="protein sequence ID" value="VBB18830.1"/>
    <property type="molecule type" value="Genomic_DNA"/>
</dbReference>
<protein>
    <recommendedName>
        <fullName evidence="3">tyrosine--tRNA ligase</fullName>
        <ecNumber evidence="3">6.1.1.1</ecNumber>
    </recommendedName>
    <alternativeName>
        <fullName evidence="9">Tyrosyl-tRNA synthetase</fullName>
    </alternativeName>
</protein>
<keyword evidence="4 12" id="KW-0436">Ligase</keyword>
<evidence type="ECO:0000256" key="1">
    <source>
        <dbReference type="ARBA" id="ARBA00002025"/>
    </source>
</evidence>
<dbReference type="SUPFAM" id="SSF52374">
    <property type="entry name" value="Nucleotidylyl transferase"/>
    <property type="match status" value="1"/>
</dbReference>
<organism evidence="12 13">
    <name type="scientific">Yasminevirus sp. GU-2018</name>
    <dbReference type="NCBI Taxonomy" id="2420051"/>
    <lineage>
        <taxon>Viruses</taxon>
        <taxon>Varidnaviria</taxon>
        <taxon>Bamfordvirae</taxon>
        <taxon>Nucleocytoviricota</taxon>
        <taxon>Megaviricetes</taxon>
        <taxon>Imitervirales</taxon>
        <taxon>Mimiviridae</taxon>
        <taxon>Klosneuvirinae</taxon>
        <taxon>Yasminevirus</taxon>
        <taxon>Yasminevirus saudimassiliense</taxon>
    </lineage>
</organism>
<gene>
    <name evidence="12" type="ORF">YASMINEVIRUS_1362</name>
</gene>
<dbReference type="EC" id="6.1.1.1" evidence="3"/>
<dbReference type="PANTHER" id="PTHR46264:SF4">
    <property type="entry name" value="TYROSINE--TRNA LIGASE, CYTOPLASMIC"/>
    <property type="match status" value="1"/>
</dbReference>
<comment type="caution">
    <text evidence="12">The sequence shown here is derived from an EMBL/GenBank/DDBJ whole genome shotgun (WGS) entry which is preliminary data.</text>
</comment>
<feature type="region of interest" description="Disordered" evidence="11">
    <location>
        <begin position="1"/>
        <end position="21"/>
    </location>
</feature>
<feature type="compositionally biased region" description="Polar residues" evidence="11">
    <location>
        <begin position="1"/>
        <end position="11"/>
    </location>
</feature>
<evidence type="ECO:0000256" key="5">
    <source>
        <dbReference type="ARBA" id="ARBA00022741"/>
    </source>
</evidence>
<evidence type="ECO:0000256" key="3">
    <source>
        <dbReference type="ARBA" id="ARBA00013160"/>
    </source>
</evidence>
<dbReference type="PIRSF" id="PIRSF006588">
    <property type="entry name" value="TyrRS_arch_euk"/>
    <property type="match status" value="1"/>
</dbReference>
<dbReference type="GO" id="GO:0005524">
    <property type="term" value="F:ATP binding"/>
    <property type="evidence" value="ECO:0007669"/>
    <property type="project" value="UniProtKB-KW"/>
</dbReference>
<evidence type="ECO:0000256" key="6">
    <source>
        <dbReference type="ARBA" id="ARBA00022840"/>
    </source>
</evidence>